<feature type="signal peptide" evidence="3">
    <location>
        <begin position="1"/>
        <end position="22"/>
    </location>
</feature>
<dbReference type="InterPro" id="IPR002656">
    <property type="entry name" value="Acyl_transf_3_dom"/>
</dbReference>
<feature type="chain" id="PRO_5043494753" description="Nose resistant-to-fluoxetine protein N-terminal domain-containing protein" evidence="3">
    <location>
        <begin position="23"/>
        <end position="759"/>
    </location>
</feature>
<keyword evidence="2" id="KW-1133">Transmembrane helix</keyword>
<dbReference type="SMART" id="SM00703">
    <property type="entry name" value="NRF"/>
    <property type="match status" value="1"/>
</dbReference>
<feature type="transmembrane region" description="Helical" evidence="2">
    <location>
        <begin position="569"/>
        <end position="588"/>
    </location>
</feature>
<dbReference type="GO" id="GO:0016747">
    <property type="term" value="F:acyltransferase activity, transferring groups other than amino-acyl groups"/>
    <property type="evidence" value="ECO:0007669"/>
    <property type="project" value="InterPro"/>
</dbReference>
<feature type="transmembrane region" description="Helical" evidence="2">
    <location>
        <begin position="647"/>
        <end position="666"/>
    </location>
</feature>
<comment type="caution">
    <text evidence="5">The sequence shown here is derived from an EMBL/GenBank/DDBJ whole genome shotgun (WGS) entry which is preliminary data.</text>
</comment>
<keyword evidence="3" id="KW-0732">Signal</keyword>
<feature type="transmembrane region" description="Helical" evidence="2">
    <location>
        <begin position="317"/>
        <end position="338"/>
    </location>
</feature>
<feature type="transmembrane region" description="Helical" evidence="2">
    <location>
        <begin position="678"/>
        <end position="705"/>
    </location>
</feature>
<name>A0AAV2BV58_9ARAC</name>
<dbReference type="AlphaFoldDB" id="A0AAV2BV58"/>
<dbReference type="EMBL" id="CAXIEN010000538">
    <property type="protein sequence ID" value="CAL1300166.1"/>
    <property type="molecule type" value="Genomic_DNA"/>
</dbReference>
<evidence type="ECO:0000259" key="4">
    <source>
        <dbReference type="SMART" id="SM00703"/>
    </source>
</evidence>
<gene>
    <name evidence="5" type="ORF">LARSCL_LOCUS21787</name>
</gene>
<feature type="transmembrane region" description="Helical" evidence="2">
    <location>
        <begin position="360"/>
        <end position="381"/>
    </location>
</feature>
<feature type="transmembrane region" description="Helical" evidence="2">
    <location>
        <begin position="250"/>
        <end position="273"/>
    </location>
</feature>
<dbReference type="Proteomes" id="UP001497382">
    <property type="component" value="Unassembled WGS sequence"/>
</dbReference>
<proteinExistence type="predicted"/>
<feature type="transmembrane region" description="Helical" evidence="2">
    <location>
        <begin position="494"/>
        <end position="513"/>
    </location>
</feature>
<evidence type="ECO:0000256" key="3">
    <source>
        <dbReference type="SAM" id="SignalP"/>
    </source>
</evidence>
<feature type="transmembrane region" description="Helical" evidence="2">
    <location>
        <begin position="463"/>
        <end position="482"/>
    </location>
</feature>
<dbReference type="PANTHER" id="PTHR11161:SF0">
    <property type="entry name" value="O-ACYLTRANSFERASE LIKE PROTEIN"/>
    <property type="match status" value="1"/>
</dbReference>
<feature type="transmembrane region" description="Helical" evidence="2">
    <location>
        <begin position="540"/>
        <end position="557"/>
    </location>
</feature>
<feature type="compositionally biased region" description="Polar residues" evidence="1">
    <location>
        <begin position="32"/>
        <end position="43"/>
    </location>
</feature>
<evidence type="ECO:0000313" key="5">
    <source>
        <dbReference type="EMBL" id="CAL1300166.1"/>
    </source>
</evidence>
<accession>A0AAV2BV58</accession>
<protein>
    <recommendedName>
        <fullName evidence="4">Nose resistant-to-fluoxetine protein N-terminal domain-containing protein</fullName>
    </recommendedName>
</protein>
<dbReference type="Pfam" id="PF20146">
    <property type="entry name" value="NRF"/>
    <property type="match status" value="1"/>
</dbReference>
<feature type="region of interest" description="Disordered" evidence="1">
    <location>
        <begin position="32"/>
        <end position="51"/>
    </location>
</feature>
<sequence>MNYINIYLKISCFLLMVGTLSCTSYVGSSSYAQDNATKSTTPIPNREEDPSIPKWKATEKVLKKLTGMIVKNSLPAIMQASETLNLTTGCSKGLFKLLADFKQMKLWAFRMIDSSGKIPNGIIDGSINSFGDYDMCVNTEVPRHFRGQYCLVELDPPLPPRRPFVSYDEEIPQFINVSRPDTVLGAFLRKAMYFHHMNFRSSVCVPSTCSREEIQAIATKVLEMIGIDFKILVPHCETKVDKITFSSSEIVIMTILALLLTLAVIATVVDVIFKLKFDEEPYQDRLTLPVKYLLCFSLYTNISRLLKKDTSPNSIKVIHGMKVITCLWVMVNHTYYYVNYQALSSLLNAREISREVGMQLVYNGFLNVETFFFISAVLLSYGVMKSKEQKLNVFRYIFKRFWRLTPSFMLLISCVFLLPHLSSGPVWKETVVDGLTEKCKKYWWTNLLYINNFVPSAETCMNWTWYIPVDTHLYFLSLFVLIPLKSNPRLTFMLNGLLFAVGTTVTATLHVYYRVQPTVISAYLHPEDINYFLDKGYFRTYIHCASYCVGLTVGYILATKQKLHIPLRLNIVGWIVAFAAGLTVLYGVHDWNQGNVPGIVVSTLYMCTSKLIWSLSLAWVTVTCMTGNGGIVKTILSWEAFVPLSRLTYMAYLVQPIVQFLYIGSARNPITSEHRTFVFMYLANVMFGFMLAFGLSLLFEFPFMAMERLMFPSRRSRVDAVKNNNIEKIKTVDSDMYTSSTLKEDGICTVNIRHTECNY</sequence>
<evidence type="ECO:0000256" key="2">
    <source>
        <dbReference type="SAM" id="Phobius"/>
    </source>
</evidence>
<dbReference type="Pfam" id="PF01757">
    <property type="entry name" value="Acyl_transf_3"/>
    <property type="match status" value="1"/>
</dbReference>
<reference evidence="5 6" key="1">
    <citation type="submission" date="2024-04" db="EMBL/GenBank/DDBJ databases">
        <authorList>
            <person name="Rising A."/>
            <person name="Reimegard J."/>
            <person name="Sonavane S."/>
            <person name="Akerstrom W."/>
            <person name="Nylinder S."/>
            <person name="Hedman E."/>
            <person name="Kallberg Y."/>
        </authorList>
    </citation>
    <scope>NUCLEOTIDE SEQUENCE [LARGE SCALE GENOMIC DNA]</scope>
</reference>
<evidence type="ECO:0000313" key="6">
    <source>
        <dbReference type="Proteomes" id="UP001497382"/>
    </source>
</evidence>
<feature type="domain" description="Nose resistant-to-fluoxetine protein N-terminal" evidence="4">
    <location>
        <begin position="87"/>
        <end position="238"/>
    </location>
</feature>
<dbReference type="InterPro" id="IPR052728">
    <property type="entry name" value="O2_lipid_transport_reg"/>
</dbReference>
<keyword evidence="2" id="KW-0812">Transmembrane</keyword>
<keyword evidence="6" id="KW-1185">Reference proteome</keyword>
<feature type="transmembrane region" description="Helical" evidence="2">
    <location>
        <begin position="401"/>
        <end position="421"/>
    </location>
</feature>
<organism evidence="5 6">
    <name type="scientific">Larinioides sclopetarius</name>
    <dbReference type="NCBI Taxonomy" id="280406"/>
    <lineage>
        <taxon>Eukaryota</taxon>
        <taxon>Metazoa</taxon>
        <taxon>Ecdysozoa</taxon>
        <taxon>Arthropoda</taxon>
        <taxon>Chelicerata</taxon>
        <taxon>Arachnida</taxon>
        <taxon>Araneae</taxon>
        <taxon>Araneomorphae</taxon>
        <taxon>Entelegynae</taxon>
        <taxon>Araneoidea</taxon>
        <taxon>Araneidae</taxon>
        <taxon>Larinioides</taxon>
    </lineage>
</organism>
<dbReference type="PANTHER" id="PTHR11161">
    <property type="entry name" value="O-ACYLTRANSFERASE"/>
    <property type="match status" value="1"/>
</dbReference>
<evidence type="ECO:0000256" key="1">
    <source>
        <dbReference type="SAM" id="MobiDB-lite"/>
    </source>
</evidence>
<keyword evidence="2" id="KW-0472">Membrane</keyword>
<dbReference type="InterPro" id="IPR006621">
    <property type="entry name" value="Nose-resist-to-fluoxetine_N"/>
</dbReference>